<dbReference type="InterPro" id="IPR001841">
    <property type="entry name" value="Znf_RING"/>
</dbReference>
<dbReference type="PANTHER" id="PTHR46077">
    <property type="entry name" value="E3 UBIQUITIN-PROTEIN LIGASE TOPORS"/>
    <property type="match status" value="1"/>
</dbReference>
<evidence type="ECO:0000259" key="11">
    <source>
        <dbReference type="PROSITE" id="PS50089"/>
    </source>
</evidence>
<dbReference type="GeneTree" id="ENSGT01150000287265"/>
<dbReference type="Gene3D" id="3.30.40.10">
    <property type="entry name" value="Zinc/RING finger domain, C3HC4 (zinc finger)"/>
    <property type="match status" value="1"/>
</dbReference>
<keyword evidence="8" id="KW-0804">Transcription</keyword>
<feature type="compositionally biased region" description="Basic and acidic residues" evidence="10">
    <location>
        <begin position="521"/>
        <end position="534"/>
    </location>
</feature>
<keyword evidence="6" id="KW-0862">Zinc</keyword>
<dbReference type="InterPro" id="IPR013083">
    <property type="entry name" value="Znf_RING/FYVE/PHD"/>
</dbReference>
<keyword evidence="13" id="KW-1185">Reference proteome</keyword>
<evidence type="ECO:0000256" key="1">
    <source>
        <dbReference type="ARBA" id="ARBA00000900"/>
    </source>
</evidence>
<evidence type="ECO:0000313" key="12">
    <source>
        <dbReference type="Ensembl" id="ENSCJPP00005003437.1"/>
    </source>
</evidence>
<dbReference type="SMART" id="SM00184">
    <property type="entry name" value="RING"/>
    <property type="match status" value="1"/>
</dbReference>
<feature type="region of interest" description="Disordered" evidence="10">
    <location>
        <begin position="161"/>
        <end position="258"/>
    </location>
</feature>
<evidence type="ECO:0000256" key="6">
    <source>
        <dbReference type="ARBA" id="ARBA00022833"/>
    </source>
</evidence>
<dbReference type="SUPFAM" id="SSF57850">
    <property type="entry name" value="RING/U-box"/>
    <property type="match status" value="1"/>
</dbReference>
<dbReference type="GO" id="GO:0008270">
    <property type="term" value="F:zinc ion binding"/>
    <property type="evidence" value="ECO:0007669"/>
    <property type="project" value="UniProtKB-KW"/>
</dbReference>
<feature type="compositionally biased region" description="Basic and acidic residues" evidence="10">
    <location>
        <begin position="481"/>
        <end position="493"/>
    </location>
</feature>
<dbReference type="GO" id="GO:0061630">
    <property type="term" value="F:ubiquitin protein ligase activity"/>
    <property type="evidence" value="ECO:0007669"/>
    <property type="project" value="UniProtKB-EC"/>
</dbReference>
<evidence type="ECO:0000256" key="2">
    <source>
        <dbReference type="ARBA" id="ARBA00012483"/>
    </source>
</evidence>
<organism evidence="12 13">
    <name type="scientific">Coturnix japonica</name>
    <name type="common">Japanese quail</name>
    <name type="synonym">Coturnix coturnix japonica</name>
    <dbReference type="NCBI Taxonomy" id="93934"/>
    <lineage>
        <taxon>Eukaryota</taxon>
        <taxon>Metazoa</taxon>
        <taxon>Chordata</taxon>
        <taxon>Craniata</taxon>
        <taxon>Vertebrata</taxon>
        <taxon>Euteleostomi</taxon>
        <taxon>Archelosauria</taxon>
        <taxon>Archosauria</taxon>
        <taxon>Dinosauria</taxon>
        <taxon>Saurischia</taxon>
        <taxon>Theropoda</taxon>
        <taxon>Coelurosauria</taxon>
        <taxon>Aves</taxon>
        <taxon>Neognathae</taxon>
        <taxon>Galloanserae</taxon>
        <taxon>Galliformes</taxon>
        <taxon>Phasianidae</taxon>
        <taxon>Perdicinae</taxon>
        <taxon>Coturnix</taxon>
    </lineage>
</organism>
<evidence type="ECO:0000256" key="5">
    <source>
        <dbReference type="ARBA" id="ARBA00022771"/>
    </source>
</evidence>
<dbReference type="PANTHER" id="PTHR46077:SF1">
    <property type="entry name" value="TOP1 BINDING ARGININE_SERINE RICH PROTEIN, E3 UBIQUITIN LIGASE"/>
    <property type="match status" value="1"/>
</dbReference>
<dbReference type="CDD" id="cd16574">
    <property type="entry name" value="RING-HC_Topors"/>
    <property type="match status" value="1"/>
</dbReference>
<dbReference type="GO" id="GO:0006513">
    <property type="term" value="P:protein monoubiquitination"/>
    <property type="evidence" value="ECO:0007669"/>
    <property type="project" value="TreeGrafter"/>
</dbReference>
<feature type="compositionally biased region" description="Basic residues" evidence="10">
    <location>
        <begin position="561"/>
        <end position="570"/>
    </location>
</feature>
<feature type="compositionally biased region" description="Polar residues" evidence="10">
    <location>
        <begin position="379"/>
        <end position="389"/>
    </location>
</feature>
<keyword evidence="3" id="KW-0808">Transferase</keyword>
<evidence type="ECO:0000256" key="3">
    <source>
        <dbReference type="ARBA" id="ARBA00022679"/>
    </source>
</evidence>
<accession>A0A8C2ST64</accession>
<evidence type="ECO:0000313" key="13">
    <source>
        <dbReference type="Proteomes" id="UP000694412"/>
    </source>
</evidence>
<proteinExistence type="predicted"/>
<feature type="compositionally biased region" description="Low complexity" evidence="10">
    <location>
        <begin position="172"/>
        <end position="183"/>
    </location>
</feature>
<dbReference type="GO" id="GO:0000209">
    <property type="term" value="P:protein polyubiquitination"/>
    <property type="evidence" value="ECO:0007669"/>
    <property type="project" value="TreeGrafter"/>
</dbReference>
<feature type="compositionally biased region" description="Low complexity" evidence="10">
    <location>
        <begin position="246"/>
        <end position="255"/>
    </location>
</feature>
<dbReference type="PROSITE" id="PS50089">
    <property type="entry name" value="ZF_RING_2"/>
    <property type="match status" value="1"/>
</dbReference>
<reference evidence="12" key="1">
    <citation type="submission" date="2015-11" db="EMBL/GenBank/DDBJ databases">
        <authorList>
            <consortium name="International Coturnix japonica Genome Analysis Consortium"/>
            <person name="Warren W."/>
            <person name="Burt D.W."/>
            <person name="Antin P.B."/>
            <person name="Lanford R."/>
            <person name="Gros J."/>
            <person name="Wilson R.K."/>
        </authorList>
    </citation>
    <scope>NUCLEOTIDE SEQUENCE [LARGE SCALE GENOMIC DNA]</scope>
</reference>
<evidence type="ECO:0000256" key="9">
    <source>
        <dbReference type="PROSITE-ProRule" id="PRU00175"/>
    </source>
</evidence>
<dbReference type="Pfam" id="PF13639">
    <property type="entry name" value="zf-RING_2"/>
    <property type="match status" value="1"/>
</dbReference>
<sequence>FQGQLKSATELISLSLQPPPPCPPSPFQYFINVTGKPVCRGQQLLAQPDNMQAMPANTIPNSKCPICLDTFDNAVYLEPCCHVFCFYCIQRWSRFKTECPVCQQPYFSLYCVDHAESDTSSLSENRAGPSENRYFMSTDQSTASFADSPADLETWERNAKYGSPVPLHDESSISLSEVSSGFSDEGNPQERQWTSSEYSVDLLPQHDETPGPLYSHSEEDGASTVSSTGLEMSHESSARGRATVQSSVNSSNSLSEHCDISGHVNLYTERTPELTELSSDSEVFIREEKREDVKKEQSIQDSSGSDRELSRFSPPLYPHASEYQVKKRLEKSGDISWSDRELSKASSPQSPHTSGYQFKKRQKKSGYSSGSDRKLRRASSPQSPHTSGYQFKKKRVKSGDGSKHQSKESRRSSSCDTCLSLKGHAESSNCESTSSSDSSITWSHCKSYGQSSSSSLDSDWCYRRGYYQNKNRYLLQTPKTAGDDAPCRKRTYSEAHSSQKPTEPEFKSQAFTEGTDLPRSPSEERHNSRYEQRRSKSPSTRSRPRSPSEDTDRRRREKPGGKRKCKTRHLPKRFFSMQASSSACRRSRSEASGVRKPQIRGLSVPFLSFFFPAFVTFLEGSGQSHVNSSEMAIFLEIGPHKKTTLGPLISILSLFRISRTCPSLEQRDFSNLGSCVSQTKGVLEPWPGLA</sequence>
<keyword evidence="4" id="KW-0479">Metal-binding</keyword>
<dbReference type="InterPro" id="IPR058746">
    <property type="entry name" value="Znf_RING-type_Topors"/>
</dbReference>
<dbReference type="Proteomes" id="UP000694412">
    <property type="component" value="Chromosome Z"/>
</dbReference>
<name>A0A8C2ST64_COTJA</name>
<feature type="compositionally biased region" description="Basic and acidic residues" evidence="10">
    <location>
        <begin position="287"/>
        <end position="310"/>
    </location>
</feature>
<reference evidence="12" key="3">
    <citation type="submission" date="2025-09" db="UniProtKB">
        <authorList>
            <consortium name="Ensembl"/>
        </authorList>
    </citation>
    <scope>IDENTIFICATION</scope>
</reference>
<comment type="catalytic activity">
    <reaction evidence="1">
        <text>S-ubiquitinyl-[E2 ubiquitin-conjugating enzyme]-L-cysteine + [acceptor protein]-L-lysine = [E2 ubiquitin-conjugating enzyme]-L-cysteine + N(6)-ubiquitinyl-[acceptor protein]-L-lysine.</text>
        <dbReference type="EC" id="2.3.2.27"/>
    </reaction>
</comment>
<keyword evidence="7" id="KW-0805">Transcription regulation</keyword>
<feature type="compositionally biased region" description="Polar residues" evidence="10">
    <location>
        <begin position="344"/>
        <end position="356"/>
    </location>
</feature>
<dbReference type="EC" id="2.3.2.27" evidence="2"/>
<protein>
    <recommendedName>
        <fullName evidence="2">RING-type E3 ubiquitin transferase</fullName>
        <ecNumber evidence="2">2.3.2.27</ecNumber>
    </recommendedName>
</protein>
<evidence type="ECO:0000256" key="4">
    <source>
        <dbReference type="ARBA" id="ARBA00022723"/>
    </source>
</evidence>
<dbReference type="AlphaFoldDB" id="A0A8C2ST64"/>
<dbReference type="Ensembl" id="ENSCJPT00005006083.1">
    <property type="protein sequence ID" value="ENSCJPP00005003437.1"/>
    <property type="gene ID" value="ENSCJPG00005003614.1"/>
</dbReference>
<feature type="compositionally biased region" description="Basic and acidic residues" evidence="10">
    <location>
        <begin position="397"/>
        <end position="413"/>
    </location>
</feature>
<dbReference type="InterPro" id="IPR017907">
    <property type="entry name" value="Znf_RING_CS"/>
</dbReference>
<reference evidence="12" key="2">
    <citation type="submission" date="2025-08" db="UniProtKB">
        <authorList>
            <consortium name="Ensembl"/>
        </authorList>
    </citation>
    <scope>IDENTIFICATION</scope>
</reference>
<feature type="compositionally biased region" description="Polar residues" evidence="10">
    <location>
        <begin position="189"/>
        <end position="198"/>
    </location>
</feature>
<dbReference type="PROSITE" id="PS00518">
    <property type="entry name" value="ZF_RING_1"/>
    <property type="match status" value="1"/>
</dbReference>
<feature type="region of interest" description="Disordered" evidence="10">
    <location>
        <begin position="287"/>
        <end position="458"/>
    </location>
</feature>
<feature type="compositionally biased region" description="Basic and acidic residues" evidence="10">
    <location>
        <begin position="324"/>
        <end position="343"/>
    </location>
</feature>
<keyword evidence="5 9" id="KW-0863">Zinc-finger</keyword>
<evidence type="ECO:0000256" key="7">
    <source>
        <dbReference type="ARBA" id="ARBA00023015"/>
    </source>
</evidence>
<feature type="compositionally biased region" description="Basic and acidic residues" evidence="10">
    <location>
        <begin position="546"/>
        <end position="560"/>
    </location>
</feature>
<feature type="compositionally biased region" description="Low complexity" evidence="10">
    <location>
        <begin position="427"/>
        <end position="458"/>
    </location>
</feature>
<feature type="region of interest" description="Disordered" evidence="10">
    <location>
        <begin position="471"/>
        <end position="570"/>
    </location>
</feature>
<evidence type="ECO:0000256" key="8">
    <source>
        <dbReference type="ARBA" id="ARBA00023163"/>
    </source>
</evidence>
<evidence type="ECO:0000256" key="10">
    <source>
        <dbReference type="SAM" id="MobiDB-lite"/>
    </source>
</evidence>
<feature type="domain" description="RING-type" evidence="11">
    <location>
        <begin position="64"/>
        <end position="103"/>
    </location>
</feature>